<keyword evidence="9" id="KW-0963">Cytoplasm</keyword>
<dbReference type="InterPro" id="IPR037515">
    <property type="entry name" value="Rib-P_diPkinase_bac"/>
</dbReference>
<dbReference type="NCBIfam" id="TIGR01251">
    <property type="entry name" value="ribP_PPkin"/>
    <property type="match status" value="1"/>
</dbReference>
<dbReference type="GO" id="GO:0004749">
    <property type="term" value="F:ribose phosphate diphosphokinase activity"/>
    <property type="evidence" value="ECO:0007669"/>
    <property type="project" value="UniProtKB-UniRule"/>
</dbReference>
<comment type="catalytic activity">
    <reaction evidence="8 9">
        <text>D-ribose 5-phosphate + ATP = 5-phospho-alpha-D-ribose 1-diphosphate + AMP + H(+)</text>
        <dbReference type="Rhea" id="RHEA:15609"/>
        <dbReference type="ChEBI" id="CHEBI:15378"/>
        <dbReference type="ChEBI" id="CHEBI:30616"/>
        <dbReference type="ChEBI" id="CHEBI:58017"/>
        <dbReference type="ChEBI" id="CHEBI:78346"/>
        <dbReference type="ChEBI" id="CHEBI:456215"/>
        <dbReference type="EC" id="2.7.6.1"/>
    </reaction>
</comment>
<feature type="active site" evidence="9">
    <location>
        <position position="218"/>
    </location>
</feature>
<feature type="binding site" evidence="9">
    <location>
        <position position="154"/>
    </location>
    <ligand>
        <name>Mg(2+)</name>
        <dbReference type="ChEBI" id="CHEBI:18420"/>
    </ligand>
</feature>
<comment type="caution">
    <text evidence="11">The sequence shown here is derived from an EMBL/GenBank/DDBJ whole genome shotgun (WGS) entry which is preliminary data.</text>
</comment>
<evidence type="ECO:0000256" key="7">
    <source>
        <dbReference type="ARBA" id="ARBA00022842"/>
    </source>
</evidence>
<accession>A0A2S8SR31</accession>
<feature type="binding site" evidence="9">
    <location>
        <position position="220"/>
    </location>
    <ligand>
        <name>D-ribose 5-phosphate</name>
        <dbReference type="ChEBI" id="CHEBI:78346"/>
    </ligand>
</feature>
<feature type="binding site" evidence="9">
    <location>
        <position position="244"/>
    </location>
    <ligand>
        <name>D-ribose 5-phosphate</name>
        <dbReference type="ChEBI" id="CHEBI:78346"/>
    </ligand>
</feature>
<keyword evidence="12" id="KW-1185">Reference proteome</keyword>
<proteinExistence type="inferred from homology"/>
<keyword evidence="7 9" id="KW-0460">Magnesium</keyword>
<dbReference type="Proteomes" id="UP000237684">
    <property type="component" value="Unassembled WGS sequence"/>
</dbReference>
<dbReference type="UniPathway" id="UPA00087">
    <property type="reaction ID" value="UER00172"/>
</dbReference>
<feature type="binding site" evidence="9">
    <location>
        <begin position="61"/>
        <end position="63"/>
    </location>
    <ligand>
        <name>ATP</name>
        <dbReference type="ChEBI" id="CHEBI:30616"/>
    </ligand>
</feature>
<evidence type="ECO:0000256" key="9">
    <source>
        <dbReference type="HAMAP-Rule" id="MF_00583"/>
    </source>
</evidence>
<feature type="binding site" evidence="9">
    <location>
        <position position="195"/>
    </location>
    <ligand>
        <name>Mg(2+)</name>
        <dbReference type="ChEBI" id="CHEBI:18420"/>
    </ligand>
</feature>
<keyword evidence="3 9" id="KW-0545">Nucleotide biosynthesis</keyword>
<dbReference type="InterPro" id="IPR029099">
    <property type="entry name" value="Pribosyltran_N"/>
</dbReference>
<reference evidence="11 12" key="1">
    <citation type="journal article" date="2018" name="Syst. Appl. Microbiol.">
        <title>Abditibacterium utsteinense sp. nov., the first cultivated member of candidate phylum FBP, isolated from ice-free Antarctic soil samples.</title>
        <authorList>
            <person name="Tahon G."/>
            <person name="Tytgat B."/>
            <person name="Lebbe L."/>
            <person name="Carlier A."/>
            <person name="Willems A."/>
        </authorList>
    </citation>
    <scope>NUCLEOTIDE SEQUENCE [LARGE SCALE GENOMIC DNA]</scope>
    <source>
        <strain evidence="11 12">LMG 29911</strain>
    </source>
</reference>
<comment type="subcellular location">
    <subcellularLocation>
        <location evidence="9">Cytoplasm</location>
    </subcellularLocation>
</comment>
<organism evidence="11 12">
    <name type="scientific">Abditibacterium utsteinense</name>
    <dbReference type="NCBI Taxonomy" id="1960156"/>
    <lineage>
        <taxon>Bacteria</taxon>
        <taxon>Pseudomonadati</taxon>
        <taxon>Abditibacteriota</taxon>
        <taxon>Abditibacteriia</taxon>
        <taxon>Abditibacteriales</taxon>
        <taxon>Abditibacteriaceae</taxon>
        <taxon>Abditibacterium</taxon>
    </lineage>
</organism>
<evidence type="ECO:0000256" key="5">
    <source>
        <dbReference type="ARBA" id="ARBA00022777"/>
    </source>
</evidence>
<comment type="cofactor">
    <cofactor evidence="9">
        <name>Mg(2+)</name>
        <dbReference type="ChEBI" id="CHEBI:18420"/>
    </cofactor>
    <text evidence="9">Binds 2 Mg(2+) ions per subunit.</text>
</comment>
<dbReference type="GO" id="GO:0005524">
    <property type="term" value="F:ATP binding"/>
    <property type="evidence" value="ECO:0007669"/>
    <property type="project" value="UniProtKB-KW"/>
</dbReference>
<evidence type="ECO:0000256" key="2">
    <source>
        <dbReference type="ARBA" id="ARBA00022723"/>
    </source>
</evidence>
<dbReference type="GO" id="GO:0016301">
    <property type="term" value="F:kinase activity"/>
    <property type="evidence" value="ECO:0007669"/>
    <property type="project" value="UniProtKB-KW"/>
</dbReference>
<dbReference type="PANTHER" id="PTHR10210:SF41">
    <property type="entry name" value="RIBOSE-PHOSPHATE PYROPHOSPHOKINASE 1, CHLOROPLASTIC"/>
    <property type="match status" value="1"/>
</dbReference>
<feature type="domain" description="Ribose-phosphate pyrophosphokinase N-terminal" evidence="10">
    <location>
        <begin position="28"/>
        <end position="144"/>
    </location>
</feature>
<dbReference type="AlphaFoldDB" id="A0A2S8SR31"/>
<dbReference type="GO" id="GO:0002189">
    <property type="term" value="C:ribose phosphate diphosphokinase complex"/>
    <property type="evidence" value="ECO:0007669"/>
    <property type="project" value="TreeGrafter"/>
</dbReference>
<comment type="subunit">
    <text evidence="9">Homohexamer.</text>
</comment>
<keyword evidence="2 9" id="KW-0479">Metal-binding</keyword>
<feature type="binding site" evidence="9">
    <location>
        <begin position="248"/>
        <end position="252"/>
    </location>
    <ligand>
        <name>D-ribose 5-phosphate</name>
        <dbReference type="ChEBI" id="CHEBI:78346"/>
    </ligand>
</feature>
<evidence type="ECO:0000256" key="1">
    <source>
        <dbReference type="ARBA" id="ARBA00022679"/>
    </source>
</evidence>
<dbReference type="Pfam" id="PF14572">
    <property type="entry name" value="Pribosyl_synth"/>
    <property type="match status" value="1"/>
</dbReference>
<comment type="pathway">
    <text evidence="9">Metabolic intermediate biosynthesis; 5-phospho-alpha-D-ribose 1-diphosphate biosynthesis; 5-phospho-alpha-D-ribose 1-diphosphate from D-ribose 5-phosphate (route I): step 1/1.</text>
</comment>
<dbReference type="FunFam" id="3.40.50.2020:FF:000002">
    <property type="entry name" value="Ribose-phosphate pyrophosphokinase"/>
    <property type="match status" value="1"/>
</dbReference>
<keyword evidence="5 9" id="KW-0418">Kinase</keyword>
<evidence type="ECO:0000313" key="11">
    <source>
        <dbReference type="EMBL" id="PQV63236.1"/>
    </source>
</evidence>
<keyword evidence="4 9" id="KW-0547">Nucleotide-binding</keyword>
<dbReference type="SUPFAM" id="SSF53271">
    <property type="entry name" value="PRTase-like"/>
    <property type="match status" value="1"/>
</dbReference>
<name>A0A2S8SR31_9BACT</name>
<dbReference type="InterPro" id="IPR005946">
    <property type="entry name" value="Rib-P_diPkinase"/>
</dbReference>
<keyword evidence="6 9" id="KW-0067">ATP-binding</keyword>
<dbReference type="GO" id="GO:0009156">
    <property type="term" value="P:ribonucleoside monophosphate biosynthetic process"/>
    <property type="evidence" value="ECO:0007669"/>
    <property type="project" value="InterPro"/>
</dbReference>
<dbReference type="CDD" id="cd06223">
    <property type="entry name" value="PRTases_typeI"/>
    <property type="match status" value="1"/>
</dbReference>
<dbReference type="PROSITE" id="PS00114">
    <property type="entry name" value="PRPP_SYNTHASE"/>
    <property type="match status" value="1"/>
</dbReference>
<dbReference type="RefSeq" id="WP_106380648.1">
    <property type="nucleotide sequence ID" value="NZ_NIGF01000014.1"/>
</dbReference>
<sequence length="340" mass="36875">MSHHNEPSSPLKTEQLKSGELVLDPHAIKIFGGNANPRLARDVAEIIGQPLGDMIITRFSDGELRCAINESIRGADVFIIQPTCAPVNDTLMELLILCDAFKRASARRIVPIIPYFGYGRQDKKIRPREPITAKLVANMITHAGADRIFAIDLHAGQIQGFFDIPVDHLPGQPLIADYLMSKGVQGKGVTVVSPDVGGVERATILAEKLGAELAIVAKRRPEPGKVKIVEVIGDIEGQTCVLIDDMIDSGGTFVAAANELAWRGAKEIYGCATHPVLSGDAIRRIQDSAIMELIVTDTIPIAPERKIPKLTQLSVGLVCAEAILRIHQNDSVSGMFDEMW</sequence>
<dbReference type="FunFam" id="3.40.50.2020:FF:000014">
    <property type="entry name" value="Ribose-phosphate pyrophosphokinase 1"/>
    <property type="match status" value="1"/>
</dbReference>
<dbReference type="GO" id="GO:0006015">
    <property type="term" value="P:5-phosphoribose 1-diphosphate biosynthetic process"/>
    <property type="evidence" value="ECO:0007669"/>
    <property type="project" value="UniProtKB-UniRule"/>
</dbReference>
<evidence type="ECO:0000256" key="4">
    <source>
        <dbReference type="ARBA" id="ARBA00022741"/>
    </source>
</evidence>
<dbReference type="EMBL" id="NIGF01000014">
    <property type="protein sequence ID" value="PQV63236.1"/>
    <property type="molecule type" value="Genomic_DNA"/>
</dbReference>
<feature type="binding site" evidence="9">
    <location>
        <begin position="120"/>
        <end position="121"/>
    </location>
    <ligand>
        <name>ATP</name>
        <dbReference type="ChEBI" id="CHEBI:30616"/>
    </ligand>
</feature>
<dbReference type="PANTHER" id="PTHR10210">
    <property type="entry name" value="RIBOSE-PHOSPHATE DIPHOSPHOKINASE FAMILY MEMBER"/>
    <property type="match status" value="1"/>
</dbReference>
<dbReference type="FunCoup" id="A0A2S8SR31">
    <property type="interactions" value="482"/>
</dbReference>
<dbReference type="OrthoDB" id="9777067at2"/>
<keyword evidence="1 9" id="KW-0808">Transferase</keyword>
<comment type="function">
    <text evidence="9">Involved in the biosynthesis of the central metabolite phospho-alpha-D-ribosyl-1-pyrophosphate (PRPP) via the transfer of pyrophosphoryl group from ATP to 1-hydroxyl of ribose-5-phosphate (Rib-5-P).</text>
</comment>
<dbReference type="EC" id="2.7.6.1" evidence="9"/>
<dbReference type="NCBIfam" id="NF002320">
    <property type="entry name" value="PRK01259.1"/>
    <property type="match status" value="1"/>
</dbReference>
<comment type="similarity">
    <text evidence="9">Belongs to the ribose-phosphate pyrophosphokinase family. Class I subfamily.</text>
</comment>
<dbReference type="SMART" id="SM01400">
    <property type="entry name" value="Pribosyltran_N"/>
    <property type="match status" value="1"/>
</dbReference>
<evidence type="ECO:0000259" key="10">
    <source>
        <dbReference type="Pfam" id="PF13793"/>
    </source>
</evidence>
<gene>
    <name evidence="9" type="primary">prs</name>
    <name evidence="11" type="ORF">B1R32_11461</name>
</gene>
<dbReference type="Pfam" id="PF13793">
    <property type="entry name" value="Pribosyltran_N"/>
    <property type="match status" value="1"/>
</dbReference>
<protein>
    <recommendedName>
        <fullName evidence="9">Ribose-phosphate pyrophosphokinase</fullName>
        <shortName evidence="9">RPPK</shortName>
        <ecNumber evidence="9">2.7.6.1</ecNumber>
    </recommendedName>
    <alternativeName>
        <fullName evidence="9">5-phospho-D-ribosyl alpha-1-diphosphate synthase</fullName>
    </alternativeName>
    <alternativeName>
        <fullName evidence="9">Phosphoribosyl diphosphate synthase</fullName>
    </alternativeName>
    <alternativeName>
        <fullName evidence="9">Phosphoribosyl pyrophosphate synthase</fullName>
        <shortName evidence="9">P-Rib-PP synthase</shortName>
        <shortName evidence="9">PRPP synthase</shortName>
        <shortName evidence="9">PRPPase</shortName>
    </alternativeName>
</protein>
<dbReference type="InParanoid" id="A0A2S8SR31"/>
<dbReference type="GO" id="GO:0005737">
    <property type="term" value="C:cytoplasm"/>
    <property type="evidence" value="ECO:0007669"/>
    <property type="project" value="UniProtKB-SubCell"/>
</dbReference>
<dbReference type="HAMAP" id="MF_00583_B">
    <property type="entry name" value="RibP_PPkinase_B"/>
    <property type="match status" value="1"/>
</dbReference>
<dbReference type="InterPro" id="IPR000836">
    <property type="entry name" value="PRTase_dom"/>
</dbReference>
<evidence type="ECO:0000256" key="8">
    <source>
        <dbReference type="ARBA" id="ARBA00049535"/>
    </source>
</evidence>
<evidence type="ECO:0000256" key="3">
    <source>
        <dbReference type="ARBA" id="ARBA00022727"/>
    </source>
</evidence>
<evidence type="ECO:0000313" key="12">
    <source>
        <dbReference type="Proteomes" id="UP000237684"/>
    </source>
</evidence>
<dbReference type="GO" id="GO:0000287">
    <property type="term" value="F:magnesium ion binding"/>
    <property type="evidence" value="ECO:0007669"/>
    <property type="project" value="UniProtKB-UniRule"/>
</dbReference>
<dbReference type="GO" id="GO:0006164">
    <property type="term" value="P:purine nucleotide biosynthetic process"/>
    <property type="evidence" value="ECO:0007669"/>
    <property type="project" value="TreeGrafter"/>
</dbReference>
<dbReference type="InterPro" id="IPR000842">
    <property type="entry name" value="PRib_PP_synth_CS"/>
</dbReference>
<dbReference type="Gene3D" id="3.40.50.2020">
    <property type="match status" value="2"/>
</dbReference>
<dbReference type="InterPro" id="IPR029057">
    <property type="entry name" value="PRTase-like"/>
</dbReference>
<evidence type="ECO:0000256" key="6">
    <source>
        <dbReference type="ARBA" id="ARBA00022840"/>
    </source>
</evidence>